<dbReference type="SUPFAM" id="SSF49899">
    <property type="entry name" value="Concanavalin A-like lectins/glucanases"/>
    <property type="match status" value="1"/>
</dbReference>
<sequence length="120" mass="13665">MFTNNGNMFVSTAYMIEHRGVREECCTFMLRRSENAEYFEARMVKKAGTVCVGMTQRSISRMNTIGWAPGSFGIESSGELFYDGQFDQRVSNIIEGDVVACSWERTQGRLTYFLNDEKIG</sequence>
<dbReference type="AlphaFoldDB" id="A0A914HNL3"/>
<dbReference type="Pfam" id="PF00622">
    <property type="entry name" value="SPRY"/>
    <property type="match status" value="1"/>
</dbReference>
<feature type="domain" description="SPRY" evidence="1">
    <location>
        <begin position="38"/>
        <end position="118"/>
    </location>
</feature>
<dbReference type="Proteomes" id="UP000887572">
    <property type="component" value="Unplaced"/>
</dbReference>
<name>A0A914HNL3_GLORO</name>
<keyword evidence="2" id="KW-1185">Reference proteome</keyword>
<evidence type="ECO:0000313" key="2">
    <source>
        <dbReference type="Proteomes" id="UP000887572"/>
    </source>
</evidence>
<dbReference type="InterPro" id="IPR013320">
    <property type="entry name" value="ConA-like_dom_sf"/>
</dbReference>
<dbReference type="Gene3D" id="2.60.120.920">
    <property type="match status" value="1"/>
</dbReference>
<evidence type="ECO:0000259" key="1">
    <source>
        <dbReference type="Pfam" id="PF00622"/>
    </source>
</evidence>
<evidence type="ECO:0000313" key="3">
    <source>
        <dbReference type="WBParaSite" id="Gr19_v10_g2454.t1"/>
    </source>
</evidence>
<protein>
    <submittedName>
        <fullName evidence="3">B30.2/SPRY domain-containing protein</fullName>
    </submittedName>
</protein>
<dbReference type="InterPro" id="IPR043136">
    <property type="entry name" value="B30.2/SPRY_sf"/>
</dbReference>
<accession>A0A914HNL3</accession>
<dbReference type="WBParaSite" id="Gr19_v10_g2454.t1">
    <property type="protein sequence ID" value="Gr19_v10_g2454.t1"/>
    <property type="gene ID" value="Gr19_v10_g2454"/>
</dbReference>
<proteinExistence type="predicted"/>
<reference evidence="3" key="1">
    <citation type="submission" date="2022-11" db="UniProtKB">
        <authorList>
            <consortium name="WormBaseParasite"/>
        </authorList>
    </citation>
    <scope>IDENTIFICATION</scope>
</reference>
<organism evidence="2 3">
    <name type="scientific">Globodera rostochiensis</name>
    <name type="common">Golden nematode worm</name>
    <name type="synonym">Heterodera rostochiensis</name>
    <dbReference type="NCBI Taxonomy" id="31243"/>
    <lineage>
        <taxon>Eukaryota</taxon>
        <taxon>Metazoa</taxon>
        <taxon>Ecdysozoa</taxon>
        <taxon>Nematoda</taxon>
        <taxon>Chromadorea</taxon>
        <taxon>Rhabditida</taxon>
        <taxon>Tylenchina</taxon>
        <taxon>Tylenchomorpha</taxon>
        <taxon>Tylenchoidea</taxon>
        <taxon>Heteroderidae</taxon>
        <taxon>Heteroderinae</taxon>
        <taxon>Globodera</taxon>
    </lineage>
</organism>
<dbReference type="InterPro" id="IPR003877">
    <property type="entry name" value="SPRY_dom"/>
</dbReference>